<dbReference type="RefSeq" id="WP_170076086.1">
    <property type="nucleotide sequence ID" value="NZ_PVEP01000001.1"/>
</dbReference>
<dbReference type="EMBL" id="PVEP01000001">
    <property type="protein sequence ID" value="PQV58231.1"/>
    <property type="molecule type" value="Genomic_DNA"/>
</dbReference>
<dbReference type="Proteomes" id="UP000238338">
    <property type="component" value="Unassembled WGS sequence"/>
</dbReference>
<name>A0A2S8SBL4_9RHOB</name>
<sequence length="52" mass="5367">MTGRTERRLAIAAALVLGAVVVLANARLLSVAVRSQPECREAAGLPPARPAC</sequence>
<protein>
    <submittedName>
        <fullName evidence="1">Uncharacterized protein</fullName>
    </submittedName>
</protein>
<comment type="caution">
    <text evidence="1">The sequence shown here is derived from an EMBL/GenBank/DDBJ whole genome shotgun (WGS) entry which is preliminary data.</text>
</comment>
<keyword evidence="2" id="KW-1185">Reference proteome</keyword>
<reference evidence="1 2" key="1">
    <citation type="submission" date="2018-02" db="EMBL/GenBank/DDBJ databases">
        <title>Genomic Encyclopedia of Archaeal and Bacterial Type Strains, Phase II (KMG-II): from individual species to whole genera.</title>
        <authorList>
            <person name="Goeker M."/>
        </authorList>
    </citation>
    <scope>NUCLEOTIDE SEQUENCE [LARGE SCALE GENOMIC DNA]</scope>
    <source>
        <strain evidence="1 2">DSM 18921</strain>
    </source>
</reference>
<gene>
    <name evidence="1" type="ORF">LX70_00038</name>
</gene>
<proteinExistence type="predicted"/>
<evidence type="ECO:0000313" key="2">
    <source>
        <dbReference type="Proteomes" id="UP000238338"/>
    </source>
</evidence>
<dbReference type="AlphaFoldDB" id="A0A2S8SBL4"/>
<organism evidence="1 2">
    <name type="scientific">Albidovulum denitrificans</name>
    <dbReference type="NCBI Taxonomy" id="404881"/>
    <lineage>
        <taxon>Bacteria</taxon>
        <taxon>Pseudomonadati</taxon>
        <taxon>Pseudomonadota</taxon>
        <taxon>Alphaproteobacteria</taxon>
        <taxon>Rhodobacterales</taxon>
        <taxon>Paracoccaceae</taxon>
        <taxon>Albidovulum</taxon>
    </lineage>
</organism>
<evidence type="ECO:0000313" key="1">
    <source>
        <dbReference type="EMBL" id="PQV58231.1"/>
    </source>
</evidence>
<accession>A0A2S8SBL4</accession>